<dbReference type="InterPro" id="IPR036955">
    <property type="entry name" value="AP2/ERF_dom_sf"/>
</dbReference>
<dbReference type="InterPro" id="IPR044808">
    <property type="entry name" value="ERF_plant"/>
</dbReference>
<dbReference type="PRINTS" id="PR00367">
    <property type="entry name" value="ETHRSPELEMNT"/>
</dbReference>
<reference evidence="7 8" key="1">
    <citation type="submission" date="2017-11" db="EMBL/GenBank/DDBJ databases">
        <title>De-novo sequencing of pomegranate (Punica granatum L.) genome.</title>
        <authorList>
            <person name="Akparov Z."/>
            <person name="Amiraslanov A."/>
            <person name="Hajiyeva S."/>
            <person name="Abbasov M."/>
            <person name="Kaur K."/>
            <person name="Hamwieh A."/>
            <person name="Solovyev V."/>
            <person name="Salamov A."/>
            <person name="Braich B."/>
            <person name="Kosarev P."/>
            <person name="Mahmoud A."/>
            <person name="Hajiyev E."/>
            <person name="Babayeva S."/>
            <person name="Izzatullayeva V."/>
            <person name="Mammadov A."/>
            <person name="Mammadov A."/>
            <person name="Sharifova S."/>
            <person name="Ojaghi J."/>
            <person name="Eynullazada K."/>
            <person name="Bayramov B."/>
            <person name="Abdulazimova A."/>
            <person name="Shahmuradov I."/>
        </authorList>
    </citation>
    <scope>NUCLEOTIDE SEQUENCE [LARGE SCALE GENOMIC DNA]</scope>
    <source>
        <strain evidence="8">cv. AG2017</strain>
        <tissue evidence="7">Leaf</tissue>
    </source>
</reference>
<dbReference type="Gene3D" id="3.30.730.10">
    <property type="entry name" value="AP2/ERF domain"/>
    <property type="match status" value="1"/>
</dbReference>
<dbReference type="InterPro" id="IPR001471">
    <property type="entry name" value="AP2/ERF_dom"/>
</dbReference>
<evidence type="ECO:0000313" key="8">
    <source>
        <dbReference type="Proteomes" id="UP000233551"/>
    </source>
</evidence>
<dbReference type="InterPro" id="IPR016177">
    <property type="entry name" value="DNA-bd_dom_sf"/>
</dbReference>
<dbReference type="GO" id="GO:0003700">
    <property type="term" value="F:DNA-binding transcription factor activity"/>
    <property type="evidence" value="ECO:0007669"/>
    <property type="project" value="InterPro"/>
</dbReference>
<evidence type="ECO:0000256" key="1">
    <source>
        <dbReference type="ARBA" id="ARBA00004123"/>
    </source>
</evidence>
<dbReference type="SMART" id="SM00380">
    <property type="entry name" value="AP2"/>
    <property type="match status" value="1"/>
</dbReference>
<name>A0A2I0L405_PUNGR</name>
<proteinExistence type="inferred from homology"/>
<organism evidence="7 8">
    <name type="scientific">Punica granatum</name>
    <name type="common">Pomegranate</name>
    <dbReference type="NCBI Taxonomy" id="22663"/>
    <lineage>
        <taxon>Eukaryota</taxon>
        <taxon>Viridiplantae</taxon>
        <taxon>Streptophyta</taxon>
        <taxon>Embryophyta</taxon>
        <taxon>Tracheophyta</taxon>
        <taxon>Spermatophyta</taxon>
        <taxon>Magnoliopsida</taxon>
        <taxon>eudicotyledons</taxon>
        <taxon>Gunneridae</taxon>
        <taxon>Pentapetalae</taxon>
        <taxon>rosids</taxon>
        <taxon>malvids</taxon>
        <taxon>Myrtales</taxon>
        <taxon>Lythraceae</taxon>
        <taxon>Punica</taxon>
    </lineage>
</organism>
<evidence type="ECO:0000256" key="5">
    <source>
        <dbReference type="ARBA" id="ARBA00023242"/>
    </source>
</evidence>
<dbReference type="PROSITE" id="PS51032">
    <property type="entry name" value="AP2_ERF"/>
    <property type="match status" value="1"/>
</dbReference>
<dbReference type="GO" id="GO:0003677">
    <property type="term" value="F:DNA binding"/>
    <property type="evidence" value="ECO:0007669"/>
    <property type="project" value="UniProtKB-KW"/>
</dbReference>
<dbReference type="PANTHER" id="PTHR31190">
    <property type="entry name" value="DNA-BINDING DOMAIN"/>
    <property type="match status" value="1"/>
</dbReference>
<comment type="subcellular location">
    <subcellularLocation>
        <location evidence="1">Nucleus</location>
    </subcellularLocation>
</comment>
<keyword evidence="5" id="KW-0539">Nucleus</keyword>
<evidence type="ECO:0000256" key="3">
    <source>
        <dbReference type="ARBA" id="ARBA00023125"/>
    </source>
</evidence>
<keyword evidence="8" id="KW-1185">Reference proteome</keyword>
<dbReference type="STRING" id="22663.A0A2I0L405"/>
<dbReference type="Pfam" id="PF00847">
    <property type="entry name" value="AP2"/>
    <property type="match status" value="1"/>
</dbReference>
<dbReference type="GO" id="GO:0009873">
    <property type="term" value="P:ethylene-activated signaling pathway"/>
    <property type="evidence" value="ECO:0007669"/>
    <property type="project" value="InterPro"/>
</dbReference>
<dbReference type="PANTHER" id="PTHR31190:SF102">
    <property type="entry name" value="AP2_ERF DOMAIN-CONTAINING PROTEIN"/>
    <property type="match status" value="1"/>
</dbReference>
<evidence type="ECO:0000313" key="7">
    <source>
        <dbReference type="EMBL" id="PKI74866.1"/>
    </source>
</evidence>
<evidence type="ECO:0000256" key="2">
    <source>
        <dbReference type="ARBA" id="ARBA00023015"/>
    </source>
</evidence>
<dbReference type="CDD" id="cd00018">
    <property type="entry name" value="AP2"/>
    <property type="match status" value="1"/>
</dbReference>
<dbReference type="GO" id="GO:0005634">
    <property type="term" value="C:nucleus"/>
    <property type="evidence" value="ECO:0007669"/>
    <property type="project" value="UniProtKB-SubCell"/>
</dbReference>
<dbReference type="FunFam" id="3.30.730.10:FF:000001">
    <property type="entry name" value="Ethylene-responsive transcription factor 2"/>
    <property type="match status" value="1"/>
</dbReference>
<protein>
    <submittedName>
        <fullName evidence="7">Uncharacterized protein</fullName>
    </submittedName>
</protein>
<dbReference type="GeneID" id="116204562"/>
<keyword evidence="3" id="KW-0238">DNA-binding</keyword>
<evidence type="ECO:0000256" key="6">
    <source>
        <dbReference type="ARBA" id="ARBA00024343"/>
    </source>
</evidence>
<dbReference type="OrthoDB" id="1647183at2759"/>
<evidence type="ECO:0000256" key="4">
    <source>
        <dbReference type="ARBA" id="ARBA00023163"/>
    </source>
</evidence>
<gene>
    <name evidence="7" type="ORF">CRG98_004638</name>
</gene>
<dbReference type="AlphaFoldDB" id="A0A2I0L405"/>
<sequence>MAGGGVGASEMESSHCLLVESIRQHLQEDNVENGSGFFRRSPSFSSILLAESWSELPLKVDDSEDMVVYGALCDALSSGWDPAPGGMELREAAPEVERNDAAEEAVSQSQSAAVEPERHYRGVRRRPWGKYAAEIRDPKRNGARIWLGTYETPEDAAVAYDRAAFQMRGAKAKLNFPHLIGSVNYEPVRVSPKRRSPEPSSPSSSSSGASPKQKQRKTGSQFEYGSELEMGFSPDEQFFA</sequence>
<comment type="similarity">
    <text evidence="6">Belongs to the AP2/ERF transcription factor family. ERF subfamily.</text>
</comment>
<dbReference type="Proteomes" id="UP000233551">
    <property type="component" value="Unassembled WGS sequence"/>
</dbReference>
<accession>A0A2I0L405</accession>
<keyword evidence="2" id="KW-0805">Transcription regulation</keyword>
<dbReference type="SUPFAM" id="SSF54171">
    <property type="entry name" value="DNA-binding domain"/>
    <property type="match status" value="1"/>
</dbReference>
<comment type="caution">
    <text evidence="7">The sequence shown here is derived from an EMBL/GenBank/DDBJ whole genome shotgun (WGS) entry which is preliminary data.</text>
</comment>
<keyword evidence="4" id="KW-0804">Transcription</keyword>
<dbReference type="EMBL" id="PGOL01000189">
    <property type="protein sequence ID" value="PKI74866.1"/>
    <property type="molecule type" value="Genomic_DNA"/>
</dbReference>